<sequence length="77" mass="8617">MSQNQAEGAVVTVGNKMFGRDWKFHSESDEIIDLDTLPQSSNIRTVEKSIEVVTLDQIVKEIINSEHQTVVTYHGDG</sequence>
<keyword evidence="2" id="KW-1185">Reference proteome</keyword>
<protein>
    <submittedName>
        <fullName evidence="1">Uncharacterized protein</fullName>
    </submittedName>
</protein>
<organism evidence="1 2">
    <name type="scientific">Patella caerulea</name>
    <name type="common">Rayed Mediterranean limpet</name>
    <dbReference type="NCBI Taxonomy" id="87958"/>
    <lineage>
        <taxon>Eukaryota</taxon>
        <taxon>Metazoa</taxon>
        <taxon>Spiralia</taxon>
        <taxon>Lophotrochozoa</taxon>
        <taxon>Mollusca</taxon>
        <taxon>Gastropoda</taxon>
        <taxon>Patellogastropoda</taxon>
        <taxon>Patelloidea</taxon>
        <taxon>Patellidae</taxon>
        <taxon>Patella</taxon>
    </lineage>
</organism>
<accession>A0AAN8J628</accession>
<name>A0AAN8J628_PATCE</name>
<gene>
    <name evidence="1" type="ORF">SNE40_019123</name>
</gene>
<dbReference type="Proteomes" id="UP001347796">
    <property type="component" value="Unassembled WGS sequence"/>
</dbReference>
<dbReference type="EMBL" id="JAZGQO010000014">
    <property type="protein sequence ID" value="KAK6170822.1"/>
    <property type="molecule type" value="Genomic_DNA"/>
</dbReference>
<proteinExistence type="predicted"/>
<evidence type="ECO:0000313" key="2">
    <source>
        <dbReference type="Proteomes" id="UP001347796"/>
    </source>
</evidence>
<comment type="caution">
    <text evidence="1">The sequence shown here is derived from an EMBL/GenBank/DDBJ whole genome shotgun (WGS) entry which is preliminary data.</text>
</comment>
<dbReference type="AlphaFoldDB" id="A0AAN8J628"/>
<evidence type="ECO:0000313" key="1">
    <source>
        <dbReference type="EMBL" id="KAK6170822.1"/>
    </source>
</evidence>
<reference evidence="1 2" key="1">
    <citation type="submission" date="2024-01" db="EMBL/GenBank/DDBJ databases">
        <title>The genome of the rayed Mediterranean limpet Patella caerulea (Linnaeus, 1758).</title>
        <authorList>
            <person name="Anh-Thu Weber A."/>
            <person name="Halstead-Nussloch G."/>
        </authorList>
    </citation>
    <scope>NUCLEOTIDE SEQUENCE [LARGE SCALE GENOMIC DNA]</scope>
    <source>
        <strain evidence="1">AATW-2023a</strain>
        <tissue evidence="1">Whole specimen</tissue>
    </source>
</reference>